<protein>
    <recommendedName>
        <fullName evidence="2">Amidase domain-containing protein</fullName>
    </recommendedName>
</protein>
<evidence type="ECO:0000313" key="4">
    <source>
        <dbReference type="Proteomes" id="UP000053342"/>
    </source>
</evidence>
<evidence type="ECO:0000256" key="1">
    <source>
        <dbReference type="SAM" id="SignalP"/>
    </source>
</evidence>
<dbReference type="VEuPathDB" id="FungiDB:PV06_01273"/>
<name>A0A0D2B924_9EURO</name>
<dbReference type="Gene3D" id="3.90.1300.10">
    <property type="entry name" value="Amidase signature (AS) domain"/>
    <property type="match status" value="1"/>
</dbReference>
<proteinExistence type="predicted"/>
<dbReference type="PANTHER" id="PTHR42678">
    <property type="entry name" value="AMIDASE"/>
    <property type="match status" value="1"/>
</dbReference>
<dbReference type="EMBL" id="KN847332">
    <property type="protein sequence ID" value="KIW48706.1"/>
    <property type="molecule type" value="Genomic_DNA"/>
</dbReference>
<dbReference type="InterPro" id="IPR036928">
    <property type="entry name" value="AS_sf"/>
</dbReference>
<dbReference type="HOGENOM" id="CLU_009600_14_4_1"/>
<keyword evidence="1" id="KW-0732">Signal</keyword>
<dbReference type="Proteomes" id="UP000053342">
    <property type="component" value="Unassembled WGS sequence"/>
</dbReference>
<accession>A0A0D2B924</accession>
<gene>
    <name evidence="3" type="ORF">PV06_01273</name>
</gene>
<dbReference type="PANTHER" id="PTHR42678:SF37">
    <property type="entry name" value="AMIDASE C869.01-RELATED"/>
    <property type="match status" value="1"/>
</dbReference>
<reference evidence="3 4" key="1">
    <citation type="submission" date="2015-01" db="EMBL/GenBank/DDBJ databases">
        <title>The Genome Sequence of Exophiala oligosperma CBS72588.</title>
        <authorList>
            <consortium name="The Broad Institute Genomics Platform"/>
            <person name="Cuomo C."/>
            <person name="de Hoog S."/>
            <person name="Gorbushina A."/>
            <person name="Stielow B."/>
            <person name="Teixiera M."/>
            <person name="Abouelleil A."/>
            <person name="Chapman S.B."/>
            <person name="Priest M."/>
            <person name="Young S.K."/>
            <person name="Wortman J."/>
            <person name="Nusbaum C."/>
            <person name="Birren B."/>
        </authorList>
    </citation>
    <scope>NUCLEOTIDE SEQUENCE [LARGE SCALE GENOMIC DNA]</scope>
    <source>
        <strain evidence="3 4">CBS 72588</strain>
    </source>
</reference>
<dbReference type="OrthoDB" id="566138at2759"/>
<dbReference type="AlphaFoldDB" id="A0A0D2B924"/>
<evidence type="ECO:0000259" key="2">
    <source>
        <dbReference type="Pfam" id="PF01425"/>
    </source>
</evidence>
<evidence type="ECO:0000313" key="3">
    <source>
        <dbReference type="EMBL" id="KIW48706.1"/>
    </source>
</evidence>
<feature type="chain" id="PRO_5002238915" description="Amidase domain-containing protein" evidence="1">
    <location>
        <begin position="19"/>
        <end position="598"/>
    </location>
</feature>
<dbReference type="Pfam" id="PF01425">
    <property type="entry name" value="Amidase"/>
    <property type="match status" value="1"/>
</dbReference>
<feature type="signal peptide" evidence="1">
    <location>
        <begin position="1"/>
        <end position="18"/>
    </location>
</feature>
<organism evidence="3 4">
    <name type="scientific">Exophiala oligosperma</name>
    <dbReference type="NCBI Taxonomy" id="215243"/>
    <lineage>
        <taxon>Eukaryota</taxon>
        <taxon>Fungi</taxon>
        <taxon>Dikarya</taxon>
        <taxon>Ascomycota</taxon>
        <taxon>Pezizomycotina</taxon>
        <taxon>Eurotiomycetes</taxon>
        <taxon>Chaetothyriomycetidae</taxon>
        <taxon>Chaetothyriales</taxon>
        <taxon>Herpotrichiellaceae</taxon>
        <taxon>Exophiala</taxon>
    </lineage>
</organism>
<dbReference type="STRING" id="215243.A0A0D2B924"/>
<dbReference type="RefSeq" id="XP_016268922.1">
    <property type="nucleotide sequence ID" value="XM_016401869.1"/>
</dbReference>
<sequence>MKASVLSTVAALLCTANSLSTVQGTASLLELDAPYLSDNSLYFPQNAGAWENPNSTASARVSEQENPFSMAECYGVDLEEATIDQMQGWMGSGKLTSRQLVQCYLGHILQLNEYVNAILEINPDVLMIADQLDAERANGTVRGPLHGIPFVVKDNIATKDKMETTAGSYALLGSIVPRDAHVVKLLREKGAVLLGKSTLDEWASMRTNSKSSGYSARGGQSRNAFNLSTAPGGSSSGSCQAVTSNMVPISFGTETDGSVIGPARRASLIGFKPTVGLTSRAGVVPESILQDTVGSLGRTFKDAIYALEGIVGVDPRDNYTSAQQGSPKDGNYTQFLANKDALKGATFGLPWLSLWNQTGNKADLSQLLRVVDRLRAAGATIINGTEFPHYKDILSPSGWDWSFGPSPLLNAGYRVNVDFYNNIRDYLSELNNTNLRSVEDLIAYNVEYTGVEGGIPGTVAGFKSGQDAFLDSAATKGEMNSSYYDCLAYLDRVSRTEGIDAALSYKYPNGTEIKVDALLVPSGSGSTNLPATAGYPMVTMPIGLNAHNVPVGIALIGTAWSERTLIRYGSAVDDLIRGRKKPQFIEWWSKLVPVDYSL</sequence>
<feature type="domain" description="Amidase" evidence="2">
    <location>
        <begin position="100"/>
        <end position="565"/>
    </location>
</feature>
<dbReference type="SUPFAM" id="SSF75304">
    <property type="entry name" value="Amidase signature (AS) enzymes"/>
    <property type="match status" value="1"/>
</dbReference>
<keyword evidence="4" id="KW-1185">Reference proteome</keyword>
<dbReference type="GeneID" id="27353347"/>
<dbReference type="InterPro" id="IPR023631">
    <property type="entry name" value="Amidase_dom"/>
</dbReference>